<feature type="region of interest" description="Disordered" evidence="8">
    <location>
        <begin position="183"/>
        <end position="207"/>
    </location>
</feature>
<evidence type="ECO:0000256" key="6">
    <source>
        <dbReference type="ARBA" id="ARBA00023163"/>
    </source>
</evidence>
<keyword evidence="1" id="KW-0479">Metal-binding</keyword>
<dbReference type="InterPro" id="IPR013087">
    <property type="entry name" value="Znf_C2H2_type"/>
</dbReference>
<evidence type="ECO:0000256" key="1">
    <source>
        <dbReference type="ARBA" id="ARBA00022723"/>
    </source>
</evidence>
<dbReference type="GO" id="GO:0008270">
    <property type="term" value="F:zinc ion binding"/>
    <property type="evidence" value="ECO:0007669"/>
    <property type="project" value="UniProtKB-KW"/>
</dbReference>
<evidence type="ECO:0000256" key="2">
    <source>
        <dbReference type="ARBA" id="ARBA00022737"/>
    </source>
</evidence>
<dbReference type="PROSITE" id="PS00028">
    <property type="entry name" value="ZINC_FINGER_C2H2_1"/>
    <property type="match status" value="2"/>
</dbReference>
<feature type="compositionally biased region" description="Low complexity" evidence="8">
    <location>
        <begin position="186"/>
        <end position="205"/>
    </location>
</feature>
<dbReference type="GO" id="GO:0003700">
    <property type="term" value="F:DNA-binding transcription factor activity"/>
    <property type="evidence" value="ECO:0007669"/>
    <property type="project" value="InterPro"/>
</dbReference>
<dbReference type="PANTHER" id="PTHR45988">
    <property type="entry name" value="C2H2 TYPE ZINC FINGER TRANSCRIPTION FACTOR FAMILY-RELATED"/>
    <property type="match status" value="1"/>
</dbReference>
<feature type="domain" description="C2H2-type" evidence="9">
    <location>
        <begin position="214"/>
        <end position="236"/>
    </location>
</feature>
<evidence type="ECO:0000256" key="4">
    <source>
        <dbReference type="ARBA" id="ARBA00022833"/>
    </source>
</evidence>
<dbReference type="GO" id="GO:0005634">
    <property type="term" value="C:nucleus"/>
    <property type="evidence" value="ECO:0007669"/>
    <property type="project" value="TreeGrafter"/>
</dbReference>
<keyword evidence="5" id="KW-0805">Transcription regulation</keyword>
<proteinExistence type="predicted"/>
<keyword evidence="3 7" id="KW-0863">Zinc-finger</keyword>
<keyword evidence="11" id="KW-1185">Reference proteome</keyword>
<feature type="compositionally biased region" description="Polar residues" evidence="8">
    <location>
        <begin position="29"/>
        <end position="38"/>
    </location>
</feature>
<organism evidence="10 11">
    <name type="scientific">Lithospermum erythrorhizon</name>
    <name type="common">Purple gromwell</name>
    <name type="synonym">Lithospermum officinale var. erythrorhizon</name>
    <dbReference type="NCBI Taxonomy" id="34254"/>
    <lineage>
        <taxon>Eukaryota</taxon>
        <taxon>Viridiplantae</taxon>
        <taxon>Streptophyta</taxon>
        <taxon>Embryophyta</taxon>
        <taxon>Tracheophyta</taxon>
        <taxon>Spermatophyta</taxon>
        <taxon>Magnoliopsida</taxon>
        <taxon>eudicotyledons</taxon>
        <taxon>Gunneridae</taxon>
        <taxon>Pentapetalae</taxon>
        <taxon>asterids</taxon>
        <taxon>lamiids</taxon>
        <taxon>Boraginales</taxon>
        <taxon>Boraginaceae</taxon>
        <taxon>Boraginoideae</taxon>
        <taxon>Lithospermeae</taxon>
        <taxon>Lithospermum</taxon>
    </lineage>
</organism>
<dbReference type="GO" id="GO:0000976">
    <property type="term" value="F:transcription cis-regulatory region binding"/>
    <property type="evidence" value="ECO:0007669"/>
    <property type="project" value="TreeGrafter"/>
</dbReference>
<evidence type="ECO:0000256" key="8">
    <source>
        <dbReference type="SAM" id="MobiDB-lite"/>
    </source>
</evidence>
<evidence type="ECO:0000256" key="3">
    <source>
        <dbReference type="ARBA" id="ARBA00022771"/>
    </source>
</evidence>
<feature type="region of interest" description="Disordered" evidence="8">
    <location>
        <begin position="240"/>
        <end position="266"/>
    </location>
</feature>
<keyword evidence="6" id="KW-0804">Transcription</keyword>
<reference evidence="10 11" key="1">
    <citation type="submission" date="2024-01" db="EMBL/GenBank/DDBJ databases">
        <title>The complete chloroplast genome sequence of Lithospermum erythrorhizon: insights into the phylogenetic relationship among Boraginaceae species and the maternal lineages of purple gromwells.</title>
        <authorList>
            <person name="Okada T."/>
            <person name="Watanabe K."/>
        </authorList>
    </citation>
    <scope>NUCLEOTIDE SEQUENCE [LARGE SCALE GENOMIC DNA]</scope>
</reference>
<name>A0AAV3PWX3_LITER</name>
<dbReference type="Gene3D" id="3.30.160.60">
    <property type="entry name" value="Classic Zinc Finger"/>
    <property type="match status" value="1"/>
</dbReference>
<dbReference type="AlphaFoldDB" id="A0AAV3PWX3"/>
<comment type="caution">
    <text evidence="10">The sequence shown here is derived from an EMBL/GenBank/DDBJ whole genome shotgun (WGS) entry which is preliminary data.</text>
</comment>
<feature type="domain" description="C2H2-type" evidence="9">
    <location>
        <begin position="153"/>
        <end position="180"/>
    </location>
</feature>
<dbReference type="SUPFAM" id="SSF57667">
    <property type="entry name" value="beta-beta-alpha zinc fingers"/>
    <property type="match status" value="1"/>
</dbReference>
<dbReference type="SMART" id="SM00355">
    <property type="entry name" value="ZnF_C2H2"/>
    <property type="match status" value="2"/>
</dbReference>
<accession>A0AAV3PWX3</accession>
<protein>
    <submittedName>
        <fullName evidence="10">C2H2 zinc finger transcription factor</fullName>
    </submittedName>
</protein>
<dbReference type="PROSITE" id="PS50157">
    <property type="entry name" value="ZINC_FINGER_C2H2_2"/>
    <property type="match status" value="2"/>
</dbReference>
<evidence type="ECO:0000256" key="5">
    <source>
        <dbReference type="ARBA" id="ARBA00023015"/>
    </source>
</evidence>
<gene>
    <name evidence="10" type="ORF">LIER_13614</name>
</gene>
<dbReference type="EMBL" id="BAABME010002770">
    <property type="protein sequence ID" value="GAA0156024.1"/>
    <property type="molecule type" value="Genomic_DNA"/>
</dbReference>
<dbReference type="Proteomes" id="UP001454036">
    <property type="component" value="Unassembled WGS sequence"/>
</dbReference>
<evidence type="ECO:0000259" key="9">
    <source>
        <dbReference type="PROSITE" id="PS50157"/>
    </source>
</evidence>
<evidence type="ECO:0000256" key="7">
    <source>
        <dbReference type="PROSITE-ProRule" id="PRU00042"/>
    </source>
</evidence>
<keyword evidence="4" id="KW-0862">Zinc</keyword>
<dbReference type="InterPro" id="IPR044653">
    <property type="entry name" value="AZF1/2/3-like"/>
</dbReference>
<dbReference type="InterPro" id="IPR036236">
    <property type="entry name" value="Znf_C2H2_sf"/>
</dbReference>
<sequence>MALEDLHSPTAAPHENFDFSIKRKRTKRSTPSTVADTTKPNEEEYLALCLMMLARSESATTNDNNTTVSAPVAATTIKEDDKHSTISAPVTCTNNENLEANNKQEIDVTRVINQRTDDQETDQVKTIVEAKKAKVVIKTSDNALMLTDHNTCYKCNICDKGFSTYQALGGHKASHSNKVATIQEESNNPSTSTSRKTNTTNNNITALNPSGRVHECSICHKTFPTGQALGGHKRRHYEGVLGGGGAKTSTGITTTTTSTEGGATSTTTETKKLFDFDLNLPASTELDCLGLRVDVQEKGQLILVGDEVESPMLLKKPRLSI</sequence>
<feature type="compositionally biased region" description="Low complexity" evidence="8">
    <location>
        <begin position="247"/>
        <end position="266"/>
    </location>
</feature>
<evidence type="ECO:0000313" key="10">
    <source>
        <dbReference type="EMBL" id="GAA0156024.1"/>
    </source>
</evidence>
<dbReference type="Pfam" id="PF13912">
    <property type="entry name" value="zf-C2H2_6"/>
    <property type="match status" value="2"/>
</dbReference>
<dbReference type="PANTHER" id="PTHR45988:SF1">
    <property type="entry name" value="ZINC FINGER PROTEIN AZF2"/>
    <property type="match status" value="1"/>
</dbReference>
<evidence type="ECO:0000313" key="11">
    <source>
        <dbReference type="Proteomes" id="UP001454036"/>
    </source>
</evidence>
<feature type="region of interest" description="Disordered" evidence="8">
    <location>
        <begin position="1"/>
        <end position="39"/>
    </location>
</feature>
<keyword evidence="2" id="KW-0677">Repeat</keyword>